<organism evidence="1 2">
    <name type="scientific">Parathielavia appendiculata</name>
    <dbReference type="NCBI Taxonomy" id="2587402"/>
    <lineage>
        <taxon>Eukaryota</taxon>
        <taxon>Fungi</taxon>
        <taxon>Dikarya</taxon>
        <taxon>Ascomycota</taxon>
        <taxon>Pezizomycotina</taxon>
        <taxon>Sordariomycetes</taxon>
        <taxon>Sordariomycetidae</taxon>
        <taxon>Sordariales</taxon>
        <taxon>Chaetomiaceae</taxon>
        <taxon>Parathielavia</taxon>
    </lineage>
</organism>
<dbReference type="Proteomes" id="UP001302602">
    <property type="component" value="Unassembled WGS sequence"/>
</dbReference>
<dbReference type="RefSeq" id="XP_062647719.1">
    <property type="nucleotide sequence ID" value="XM_062787359.1"/>
</dbReference>
<dbReference type="GeneID" id="87824129"/>
<dbReference type="AlphaFoldDB" id="A0AAN6U071"/>
<proteinExistence type="predicted"/>
<name>A0AAN6U071_9PEZI</name>
<keyword evidence="2" id="KW-1185">Reference proteome</keyword>
<reference evidence="1" key="2">
    <citation type="submission" date="2023-05" db="EMBL/GenBank/DDBJ databases">
        <authorList>
            <consortium name="Lawrence Berkeley National Laboratory"/>
            <person name="Steindorff A."/>
            <person name="Hensen N."/>
            <person name="Bonometti L."/>
            <person name="Westerberg I."/>
            <person name="Brannstrom I.O."/>
            <person name="Guillou S."/>
            <person name="Cros-Aarteil S."/>
            <person name="Calhoun S."/>
            <person name="Haridas S."/>
            <person name="Kuo A."/>
            <person name="Mondo S."/>
            <person name="Pangilinan J."/>
            <person name="Riley R."/>
            <person name="Labutti K."/>
            <person name="Andreopoulos B."/>
            <person name="Lipzen A."/>
            <person name="Chen C."/>
            <person name="Yanf M."/>
            <person name="Daum C."/>
            <person name="Ng V."/>
            <person name="Clum A."/>
            <person name="Ohm R."/>
            <person name="Martin F."/>
            <person name="Silar P."/>
            <person name="Natvig D."/>
            <person name="Lalanne C."/>
            <person name="Gautier V."/>
            <person name="Ament-Velasquez S.L."/>
            <person name="Kruys A."/>
            <person name="Hutchinson M.I."/>
            <person name="Powell A.J."/>
            <person name="Barry K."/>
            <person name="Miller A.N."/>
            <person name="Grigoriev I.V."/>
            <person name="Debuchy R."/>
            <person name="Gladieux P."/>
            <person name="Thoren M.H."/>
            <person name="Johannesson H."/>
        </authorList>
    </citation>
    <scope>NUCLEOTIDE SEQUENCE</scope>
    <source>
        <strain evidence="1">CBS 731.68</strain>
    </source>
</reference>
<protein>
    <submittedName>
        <fullName evidence="1">Uncharacterized protein</fullName>
    </submittedName>
</protein>
<gene>
    <name evidence="1" type="ORF">N657DRAFT_435724</name>
</gene>
<evidence type="ECO:0000313" key="2">
    <source>
        <dbReference type="Proteomes" id="UP001302602"/>
    </source>
</evidence>
<sequence>MHLSLGSSSLSSFNGAVSHSPSNYRLRPLHQLTCKPFYSKDGTMCAEAGHSSLHHSMAWATKNIKLRICYRGPQTAGKLPAKARSVSSRITNPSQGQLWIGIKGYIQHCSSSSSSSVARLPEPTAVV</sequence>
<comment type="caution">
    <text evidence="1">The sequence shown here is derived from an EMBL/GenBank/DDBJ whole genome shotgun (WGS) entry which is preliminary data.</text>
</comment>
<reference evidence="1" key="1">
    <citation type="journal article" date="2023" name="Mol. Phylogenet. Evol.">
        <title>Genome-scale phylogeny and comparative genomics of the fungal order Sordariales.</title>
        <authorList>
            <person name="Hensen N."/>
            <person name="Bonometti L."/>
            <person name="Westerberg I."/>
            <person name="Brannstrom I.O."/>
            <person name="Guillou S."/>
            <person name="Cros-Aarteil S."/>
            <person name="Calhoun S."/>
            <person name="Haridas S."/>
            <person name="Kuo A."/>
            <person name="Mondo S."/>
            <person name="Pangilinan J."/>
            <person name="Riley R."/>
            <person name="LaButti K."/>
            <person name="Andreopoulos B."/>
            <person name="Lipzen A."/>
            <person name="Chen C."/>
            <person name="Yan M."/>
            <person name="Daum C."/>
            <person name="Ng V."/>
            <person name="Clum A."/>
            <person name="Steindorff A."/>
            <person name="Ohm R.A."/>
            <person name="Martin F."/>
            <person name="Silar P."/>
            <person name="Natvig D.O."/>
            <person name="Lalanne C."/>
            <person name="Gautier V."/>
            <person name="Ament-Velasquez S.L."/>
            <person name="Kruys A."/>
            <person name="Hutchinson M.I."/>
            <person name="Powell A.J."/>
            <person name="Barry K."/>
            <person name="Miller A.N."/>
            <person name="Grigoriev I.V."/>
            <person name="Debuchy R."/>
            <person name="Gladieux P."/>
            <person name="Hiltunen Thoren M."/>
            <person name="Johannesson H."/>
        </authorList>
    </citation>
    <scope>NUCLEOTIDE SEQUENCE</scope>
    <source>
        <strain evidence="1">CBS 731.68</strain>
    </source>
</reference>
<accession>A0AAN6U071</accession>
<dbReference type="EMBL" id="MU853228">
    <property type="protein sequence ID" value="KAK4123948.1"/>
    <property type="molecule type" value="Genomic_DNA"/>
</dbReference>
<evidence type="ECO:0000313" key="1">
    <source>
        <dbReference type="EMBL" id="KAK4123948.1"/>
    </source>
</evidence>